<dbReference type="GO" id="GO:0071013">
    <property type="term" value="C:catalytic step 2 spliceosome"/>
    <property type="evidence" value="ECO:0007669"/>
    <property type="project" value="TreeGrafter"/>
</dbReference>
<comment type="similarity">
    <text evidence="1">Belongs to the CWC15 family.</text>
</comment>
<feature type="compositionally biased region" description="Basic and acidic residues" evidence="4">
    <location>
        <begin position="63"/>
        <end position="82"/>
    </location>
</feature>
<dbReference type="GO" id="GO:0003723">
    <property type="term" value="F:RNA binding"/>
    <property type="evidence" value="ECO:0007669"/>
    <property type="project" value="TreeGrafter"/>
</dbReference>
<proteinExistence type="inferred from homology"/>
<dbReference type="OrthoDB" id="30179at2759"/>
<evidence type="ECO:0008006" key="7">
    <source>
        <dbReference type="Google" id="ProtNLM"/>
    </source>
</evidence>
<keyword evidence="6" id="KW-1185">Reference proteome</keyword>
<feature type="compositionally biased region" description="Basic and acidic residues" evidence="4">
    <location>
        <begin position="40"/>
        <end position="53"/>
    </location>
</feature>
<gene>
    <name evidence="5" type="ORF">CYY_003554</name>
</gene>
<keyword evidence="3" id="KW-0508">mRNA splicing</keyword>
<name>A0A8J4V8K8_9MYCE</name>
<dbReference type="PANTHER" id="PTHR12718:SF2">
    <property type="entry name" value="SPLICEOSOME-ASSOCIATED PROTEIN CWC15 HOMOLOG"/>
    <property type="match status" value="1"/>
</dbReference>
<organism evidence="5 6">
    <name type="scientific">Polysphondylium violaceum</name>
    <dbReference type="NCBI Taxonomy" id="133409"/>
    <lineage>
        <taxon>Eukaryota</taxon>
        <taxon>Amoebozoa</taxon>
        <taxon>Evosea</taxon>
        <taxon>Eumycetozoa</taxon>
        <taxon>Dictyostelia</taxon>
        <taxon>Dictyosteliales</taxon>
        <taxon>Dictyosteliaceae</taxon>
        <taxon>Polysphondylium</taxon>
    </lineage>
</organism>
<dbReference type="PANTHER" id="PTHR12718">
    <property type="entry name" value="CELL CYCLE CONTROL PROTEIN CWF15"/>
    <property type="match status" value="1"/>
</dbReference>
<evidence type="ECO:0000256" key="2">
    <source>
        <dbReference type="ARBA" id="ARBA00022664"/>
    </source>
</evidence>
<feature type="region of interest" description="Disordered" evidence="4">
    <location>
        <begin position="40"/>
        <end position="214"/>
    </location>
</feature>
<dbReference type="Pfam" id="PF04889">
    <property type="entry name" value="Cwf_Cwc_15"/>
    <property type="match status" value="1"/>
</dbReference>
<dbReference type="AlphaFoldDB" id="A0A8J4V8K8"/>
<evidence type="ECO:0000256" key="4">
    <source>
        <dbReference type="SAM" id="MobiDB-lite"/>
    </source>
</evidence>
<protein>
    <recommendedName>
        <fullName evidence="7">Pre-mRNA-splicing factor CWC15</fullName>
    </recommendedName>
</protein>
<accession>A0A8J4V8K8</accession>
<evidence type="ECO:0000313" key="5">
    <source>
        <dbReference type="EMBL" id="KAF2075164.1"/>
    </source>
</evidence>
<dbReference type="GO" id="GO:0045292">
    <property type="term" value="P:mRNA cis splicing, via spliceosome"/>
    <property type="evidence" value="ECO:0007669"/>
    <property type="project" value="TreeGrafter"/>
</dbReference>
<dbReference type="InterPro" id="IPR006973">
    <property type="entry name" value="Cwf_Cwc_15"/>
</dbReference>
<feature type="compositionally biased region" description="Basic and acidic residues" evidence="4">
    <location>
        <begin position="168"/>
        <end position="200"/>
    </location>
</feature>
<keyword evidence="2" id="KW-0507">mRNA processing</keyword>
<evidence type="ECO:0000256" key="1">
    <source>
        <dbReference type="ARBA" id="ARBA00006644"/>
    </source>
</evidence>
<feature type="compositionally biased region" description="Acidic residues" evidence="4">
    <location>
        <begin position="148"/>
        <end position="167"/>
    </location>
</feature>
<evidence type="ECO:0000313" key="6">
    <source>
        <dbReference type="Proteomes" id="UP000695562"/>
    </source>
</evidence>
<feature type="compositionally biased region" description="Acidic residues" evidence="4">
    <location>
        <begin position="106"/>
        <end position="123"/>
    </location>
</feature>
<reference evidence="5" key="1">
    <citation type="submission" date="2020-01" db="EMBL/GenBank/DDBJ databases">
        <title>Development of genomics and gene disruption for Polysphondylium violaceum indicates a role for the polyketide synthase stlB in stalk morphogenesis.</title>
        <authorList>
            <person name="Narita B."/>
            <person name="Kawabe Y."/>
            <person name="Kin K."/>
            <person name="Saito T."/>
            <person name="Gibbs R."/>
            <person name="Kuspa A."/>
            <person name="Muzny D."/>
            <person name="Queller D."/>
            <person name="Richards S."/>
            <person name="Strassman J."/>
            <person name="Sucgang R."/>
            <person name="Worley K."/>
            <person name="Schaap P."/>
        </authorList>
    </citation>
    <scope>NUCLEOTIDE SEQUENCE</scope>
    <source>
        <strain evidence="5">QSvi11</strain>
    </source>
</reference>
<sequence length="259" mass="30034">MSHRVPSRQYSSKAVAAHTVLKSRADLDDSGLKQDKLLDQLREKENKSQEVKRKQQGLEYSIETDKDLLRLKNELIEEEKLKSSNTTTTTTTTTTSTAAKKKNIDADDTDSSDDDDDSSDSSDEEKKKHKKHIDSEQYQDNSDNNSNDSDDSDDSDDSSDEDDEEELMRELENIKREKAEQQKRKEMEKEQEQERIRLERAANGNPLFNEDDGYSTKKKWFDDGVFKNQARDEPVTKKRFINDTTRNDFAKKFLGKYIK</sequence>
<feature type="compositionally biased region" description="Low complexity" evidence="4">
    <location>
        <begin position="83"/>
        <end position="98"/>
    </location>
</feature>
<dbReference type="Proteomes" id="UP000695562">
    <property type="component" value="Unassembled WGS sequence"/>
</dbReference>
<comment type="caution">
    <text evidence="5">The sequence shown here is derived from an EMBL/GenBank/DDBJ whole genome shotgun (WGS) entry which is preliminary data.</text>
</comment>
<dbReference type="EMBL" id="AJWJ01000112">
    <property type="protein sequence ID" value="KAF2075164.1"/>
    <property type="molecule type" value="Genomic_DNA"/>
</dbReference>
<evidence type="ECO:0000256" key="3">
    <source>
        <dbReference type="ARBA" id="ARBA00023187"/>
    </source>
</evidence>